<reference evidence="1" key="1">
    <citation type="submission" date="2015-07" db="EMBL/GenBank/DDBJ databases">
        <title>Draft Genome Sequences of Anaerolinea thermolimosa IMO-1, Bellilinea caldifistulae GOMI-1, Leptolinea tardivitalis YMTK-2, Levilinea saccharolytica KIBI-1,Longilinea arvoryzae KOME-1, Previously Described as Members of the Anaerolineaceae (Chloroflexi).</title>
        <authorList>
            <person name="Sekiguchi Y."/>
            <person name="Ohashi A."/>
            <person name="Matsuura N."/>
            <person name="Tourlousse M.D."/>
        </authorList>
    </citation>
    <scope>NUCLEOTIDE SEQUENCE [LARGE SCALE GENOMIC DNA]</scope>
    <source>
        <strain evidence="1">KOME-1</strain>
    </source>
</reference>
<sequence>MTSRIDQKKLFEYCRIPVDQLENHPDSRIKIKIFDKSTQTMEFAGNMMTEEVIANNKAGKPTRWVLPAGPSEQYETFIRRVNTERISLKNVHVCLMDDVLDWNCRPFPLDHRYFSAEGRMLRGFFSRFDPELAIPPEQVHFPRYNDLDAMDETVDRMGGFDTVYGGLGFTGLVAYCEAPRSPWYSVTEEDYCQMKTRIFPINEDTIIASAERRFGGLTHMMPPLAISIGFKSLLKTQRVVFMSTTGAWKRTAVRVLMFCEPTVEYPATLFTDKVEVTLLTDRNTAACPLSD</sequence>
<dbReference type="PANTHER" id="PTHR42892">
    <property type="entry name" value="GLUCOSAMINE-6-PHOSPHATE DEAMINASE-LIKE PROTEIN BT_0258-RELATED"/>
    <property type="match status" value="1"/>
</dbReference>
<gene>
    <name evidence="1" type="ORF">LARV_00814</name>
</gene>
<dbReference type="RefSeq" id="WP_075072435.1">
    <property type="nucleotide sequence ID" value="NZ_DF967972.1"/>
</dbReference>
<dbReference type="InterPro" id="IPR037171">
    <property type="entry name" value="NagB/RpiA_transferase-like"/>
</dbReference>
<dbReference type="AlphaFoldDB" id="A0A0S7BDW9"/>
<dbReference type="OrthoDB" id="9791139at2"/>
<keyword evidence="2" id="KW-1185">Reference proteome</keyword>
<dbReference type="SUPFAM" id="SSF100950">
    <property type="entry name" value="NagB/RpiA/CoA transferase-like"/>
    <property type="match status" value="1"/>
</dbReference>
<dbReference type="GO" id="GO:0016853">
    <property type="term" value="F:isomerase activity"/>
    <property type="evidence" value="ECO:0007669"/>
    <property type="project" value="UniProtKB-KW"/>
</dbReference>
<dbReference type="STRING" id="360412.LARV_00814"/>
<dbReference type="EMBL" id="DF967972">
    <property type="protein sequence ID" value="GAP13072.1"/>
    <property type="molecule type" value="Genomic_DNA"/>
</dbReference>
<evidence type="ECO:0000313" key="1">
    <source>
        <dbReference type="EMBL" id="GAP13072.1"/>
    </source>
</evidence>
<dbReference type="PANTHER" id="PTHR42892:SF1">
    <property type="entry name" value="GLUCOSAMINE-6-PHOSPHATE ISOMERASE"/>
    <property type="match status" value="1"/>
</dbReference>
<evidence type="ECO:0000313" key="2">
    <source>
        <dbReference type="Proteomes" id="UP000055060"/>
    </source>
</evidence>
<name>A0A0S7BDW9_9CHLR</name>
<dbReference type="InterPro" id="IPR052960">
    <property type="entry name" value="GlcN6P_deaminase-like"/>
</dbReference>
<protein>
    <submittedName>
        <fullName evidence="1">6-phosphogluconolactonase/Glucosamine-6-phosphate isomerase/deaminase</fullName>
    </submittedName>
</protein>
<accession>A0A0S7BDW9</accession>
<dbReference type="Proteomes" id="UP000055060">
    <property type="component" value="Unassembled WGS sequence"/>
</dbReference>
<organism evidence="1">
    <name type="scientific">Longilinea arvoryzae</name>
    <dbReference type="NCBI Taxonomy" id="360412"/>
    <lineage>
        <taxon>Bacteria</taxon>
        <taxon>Bacillati</taxon>
        <taxon>Chloroflexota</taxon>
        <taxon>Anaerolineae</taxon>
        <taxon>Anaerolineales</taxon>
        <taxon>Anaerolineaceae</taxon>
        <taxon>Longilinea</taxon>
    </lineage>
</organism>
<proteinExistence type="predicted"/>
<dbReference type="Gene3D" id="3.40.50.1360">
    <property type="match status" value="1"/>
</dbReference>
<keyword evidence="1" id="KW-0413">Isomerase</keyword>